<dbReference type="SUPFAM" id="SSF57903">
    <property type="entry name" value="FYVE/PHD zinc finger"/>
    <property type="match status" value="1"/>
</dbReference>
<dbReference type="PROSITE" id="PS51038">
    <property type="entry name" value="BAH"/>
    <property type="match status" value="1"/>
</dbReference>
<evidence type="ECO:0000313" key="3">
    <source>
        <dbReference type="EMBL" id="KAF2730163.1"/>
    </source>
</evidence>
<feature type="compositionally biased region" description="Basic and acidic residues" evidence="1">
    <location>
        <begin position="1"/>
        <end position="11"/>
    </location>
</feature>
<dbReference type="GO" id="GO:0003682">
    <property type="term" value="F:chromatin binding"/>
    <property type="evidence" value="ECO:0007669"/>
    <property type="project" value="InterPro"/>
</dbReference>
<feature type="region of interest" description="Disordered" evidence="1">
    <location>
        <begin position="288"/>
        <end position="314"/>
    </location>
</feature>
<dbReference type="Gene3D" id="2.30.30.490">
    <property type="match status" value="1"/>
</dbReference>
<dbReference type="SMART" id="SM00439">
    <property type="entry name" value="BAH"/>
    <property type="match status" value="1"/>
</dbReference>
<evidence type="ECO:0000313" key="4">
    <source>
        <dbReference type="Proteomes" id="UP000799444"/>
    </source>
</evidence>
<proteinExistence type="predicted"/>
<protein>
    <recommendedName>
        <fullName evidence="2">BAH domain-containing protein</fullName>
    </recommendedName>
</protein>
<accession>A0A9P4QRM3</accession>
<evidence type="ECO:0000256" key="1">
    <source>
        <dbReference type="SAM" id="MobiDB-lite"/>
    </source>
</evidence>
<reference evidence="3" key="1">
    <citation type="journal article" date="2020" name="Stud. Mycol.">
        <title>101 Dothideomycetes genomes: a test case for predicting lifestyles and emergence of pathogens.</title>
        <authorList>
            <person name="Haridas S."/>
            <person name="Albert R."/>
            <person name="Binder M."/>
            <person name="Bloem J."/>
            <person name="Labutti K."/>
            <person name="Salamov A."/>
            <person name="Andreopoulos B."/>
            <person name="Baker S."/>
            <person name="Barry K."/>
            <person name="Bills G."/>
            <person name="Bluhm B."/>
            <person name="Cannon C."/>
            <person name="Castanera R."/>
            <person name="Culley D."/>
            <person name="Daum C."/>
            <person name="Ezra D."/>
            <person name="Gonzalez J."/>
            <person name="Henrissat B."/>
            <person name="Kuo A."/>
            <person name="Liang C."/>
            <person name="Lipzen A."/>
            <person name="Lutzoni F."/>
            <person name="Magnuson J."/>
            <person name="Mondo S."/>
            <person name="Nolan M."/>
            <person name="Ohm R."/>
            <person name="Pangilinan J."/>
            <person name="Park H.-J."/>
            <person name="Ramirez L."/>
            <person name="Alfaro M."/>
            <person name="Sun H."/>
            <person name="Tritt A."/>
            <person name="Yoshinaga Y."/>
            <person name="Zwiers L.-H."/>
            <person name="Turgeon B."/>
            <person name="Goodwin S."/>
            <person name="Spatafora J."/>
            <person name="Crous P."/>
            <person name="Grigoriev I."/>
        </authorList>
    </citation>
    <scope>NUCLEOTIDE SEQUENCE</scope>
    <source>
        <strain evidence="3">CBS 125425</strain>
    </source>
</reference>
<dbReference type="EMBL" id="ML996224">
    <property type="protein sequence ID" value="KAF2730163.1"/>
    <property type="molecule type" value="Genomic_DNA"/>
</dbReference>
<dbReference type="AlphaFoldDB" id="A0A9P4QRM3"/>
<dbReference type="Proteomes" id="UP000799444">
    <property type="component" value="Unassembled WGS sequence"/>
</dbReference>
<dbReference type="PANTHER" id="PTHR46364">
    <property type="entry name" value="OS08G0421900 PROTEIN"/>
    <property type="match status" value="1"/>
</dbReference>
<dbReference type="OrthoDB" id="10259622at2759"/>
<gene>
    <name evidence="3" type="ORF">EJ04DRAFT_580074</name>
</gene>
<dbReference type="InterPro" id="IPR011011">
    <property type="entry name" value="Znf_FYVE_PHD"/>
</dbReference>
<evidence type="ECO:0000259" key="2">
    <source>
        <dbReference type="PROSITE" id="PS51038"/>
    </source>
</evidence>
<organism evidence="3 4">
    <name type="scientific">Polyplosphaeria fusca</name>
    <dbReference type="NCBI Taxonomy" id="682080"/>
    <lineage>
        <taxon>Eukaryota</taxon>
        <taxon>Fungi</taxon>
        <taxon>Dikarya</taxon>
        <taxon>Ascomycota</taxon>
        <taxon>Pezizomycotina</taxon>
        <taxon>Dothideomycetes</taxon>
        <taxon>Pleosporomycetidae</taxon>
        <taxon>Pleosporales</taxon>
        <taxon>Tetraplosphaeriaceae</taxon>
        <taxon>Polyplosphaeria</taxon>
    </lineage>
</organism>
<feature type="compositionally biased region" description="Basic residues" evidence="1">
    <location>
        <begin position="19"/>
        <end position="28"/>
    </location>
</feature>
<dbReference type="InterPro" id="IPR043151">
    <property type="entry name" value="BAH_sf"/>
</dbReference>
<feature type="compositionally biased region" description="Acidic residues" evidence="1">
    <location>
        <begin position="288"/>
        <end position="297"/>
    </location>
</feature>
<dbReference type="CDD" id="cd04370">
    <property type="entry name" value="BAH"/>
    <property type="match status" value="1"/>
</dbReference>
<comment type="caution">
    <text evidence="3">The sequence shown here is derived from an EMBL/GenBank/DDBJ whole genome shotgun (WGS) entry which is preliminary data.</text>
</comment>
<keyword evidence="4" id="KW-1185">Reference proteome</keyword>
<name>A0A9P4QRM3_9PLEO</name>
<dbReference type="InterPro" id="IPR001025">
    <property type="entry name" value="BAH_dom"/>
</dbReference>
<sequence>MSLKRKSDAPHDSPSLNKSARKRSKKTSASHDSDLFHNFRGFKINCAPKKYKPPTVTNGVASNGLSSKYQTEHATEVYGIDRVLPDIHYKVEPASIWQKLKVYQKFSMATVSFTNDEFVYIKADASEDQNPDAPVMGWVARILEVRAADQSHVFLRVLWMYRPEDLPGGRQPYHAKMELIASNEMAVIDAMTVDGKANVRYWEEGDNTRPADKRTLAIDELIWRQTINIQARPPTISTLPKYCTCRQPFNPDGKLHWCSFCKMWWHEACLEEDLIACLACRRDLNADEENEEEDQDLQNEIALEESNSSEGTGA</sequence>
<feature type="region of interest" description="Disordered" evidence="1">
    <location>
        <begin position="1"/>
        <end position="32"/>
    </location>
</feature>
<dbReference type="Pfam" id="PF01426">
    <property type="entry name" value="BAH"/>
    <property type="match status" value="1"/>
</dbReference>
<feature type="compositionally biased region" description="Polar residues" evidence="1">
    <location>
        <begin position="305"/>
        <end position="314"/>
    </location>
</feature>
<feature type="domain" description="BAH" evidence="2">
    <location>
        <begin position="111"/>
        <end position="238"/>
    </location>
</feature>